<keyword evidence="8" id="KW-0460">Magnesium</keyword>
<evidence type="ECO:0000256" key="1">
    <source>
        <dbReference type="ARBA" id="ARBA00001946"/>
    </source>
</evidence>
<dbReference type="Proteomes" id="UP001054837">
    <property type="component" value="Unassembled WGS sequence"/>
</dbReference>
<evidence type="ECO:0000256" key="7">
    <source>
        <dbReference type="ARBA" id="ARBA00022741"/>
    </source>
</evidence>
<dbReference type="Gene3D" id="1.10.3090.10">
    <property type="entry name" value="cca-adding enzyme, domain 2"/>
    <property type="match status" value="1"/>
</dbReference>
<dbReference type="SUPFAM" id="SSF81891">
    <property type="entry name" value="Poly A polymerase C-terminal region-like"/>
    <property type="match status" value="1"/>
</dbReference>
<evidence type="ECO:0000256" key="8">
    <source>
        <dbReference type="ARBA" id="ARBA00022842"/>
    </source>
</evidence>
<dbReference type="InterPro" id="IPR050264">
    <property type="entry name" value="Bact_CCA-adding_enz_type3_sf"/>
</dbReference>
<dbReference type="Pfam" id="PF01743">
    <property type="entry name" value="PolyA_pol"/>
    <property type="match status" value="1"/>
</dbReference>
<dbReference type="PANTHER" id="PTHR46173:SF1">
    <property type="entry name" value="CCA TRNA NUCLEOTIDYLTRANSFERASE 1, MITOCHONDRIAL"/>
    <property type="match status" value="1"/>
</dbReference>
<name>A0AAV4WWK7_9ARAC</name>
<organism evidence="12 13">
    <name type="scientific">Caerostris darwini</name>
    <dbReference type="NCBI Taxonomy" id="1538125"/>
    <lineage>
        <taxon>Eukaryota</taxon>
        <taxon>Metazoa</taxon>
        <taxon>Ecdysozoa</taxon>
        <taxon>Arthropoda</taxon>
        <taxon>Chelicerata</taxon>
        <taxon>Arachnida</taxon>
        <taxon>Araneae</taxon>
        <taxon>Araneomorphae</taxon>
        <taxon>Entelegynae</taxon>
        <taxon>Araneoidea</taxon>
        <taxon>Araneidae</taxon>
        <taxon>Caerostris</taxon>
    </lineage>
</organism>
<dbReference type="GO" id="GO:0046872">
    <property type="term" value="F:metal ion binding"/>
    <property type="evidence" value="ECO:0007669"/>
    <property type="project" value="UniProtKB-KW"/>
</dbReference>
<comment type="similarity">
    <text evidence="2 9">Belongs to the tRNA nucleotidyltransferase/poly(A) polymerase family.</text>
</comment>
<dbReference type="InterPro" id="IPR002646">
    <property type="entry name" value="PolA_pol_head_dom"/>
</dbReference>
<dbReference type="SUPFAM" id="SSF81301">
    <property type="entry name" value="Nucleotidyltransferase"/>
    <property type="match status" value="1"/>
</dbReference>
<evidence type="ECO:0000313" key="12">
    <source>
        <dbReference type="EMBL" id="GIY86649.1"/>
    </source>
</evidence>
<sequence>MLTMKLDTPHFRALFTPEINILSELFQKHGYGLRMAGGAVRDLLMNKQPDDIDFATTATPDEMKKMFQNEGIRMLHRKGEAHGTVTIRLNDKQNFEITTLRIDMTTDGRHAEVKFTTDWELDAGRRDLTINAMFLDLEGNLFDYFNGKDDLENRRVRFVGDPDYRIREDYLRILRYFRFYGRIATHPDDHDESTLKAIQENSMGLSKISGERVWIELKKILCGNFAKEIVLRMIDLGVKTSIGLPENPNLAEYIDVCDRTQALKPHPMVKLTALLRTEEEVTALHSRLKFSKYERDLALFLMANKDLTGHPPLRPFINLIMHSKNKASDTHEWCCEVLKYRSDVCLLKELSDWKIPKFPVSGHILMEKGYKPGPKMTEILSTLKTLWIDSNFKMTKTELLDSIDKNIYGDGL</sequence>
<feature type="domain" description="tRNA nucleotidyltransferase/poly(A) polymerase RNA and SrmB- binding" evidence="11">
    <location>
        <begin position="191"/>
        <end position="238"/>
    </location>
</feature>
<keyword evidence="7" id="KW-0547">Nucleotide-binding</keyword>
<dbReference type="Pfam" id="PF12627">
    <property type="entry name" value="PolyA_pol_RNAbd"/>
    <property type="match status" value="1"/>
</dbReference>
<keyword evidence="9" id="KW-0694">RNA-binding</keyword>
<comment type="cofactor">
    <cofactor evidence="1">
        <name>Mg(2+)</name>
        <dbReference type="ChEBI" id="CHEBI:18420"/>
    </cofactor>
</comment>
<feature type="domain" description="Poly A polymerase head" evidence="10">
    <location>
        <begin position="33"/>
        <end position="157"/>
    </location>
</feature>
<dbReference type="GO" id="GO:0000166">
    <property type="term" value="F:nucleotide binding"/>
    <property type="evidence" value="ECO:0007669"/>
    <property type="project" value="UniProtKB-KW"/>
</dbReference>
<keyword evidence="4" id="KW-0819">tRNA processing</keyword>
<dbReference type="CDD" id="cd05398">
    <property type="entry name" value="NT_ClassII-CCAase"/>
    <property type="match status" value="1"/>
</dbReference>
<evidence type="ECO:0000256" key="5">
    <source>
        <dbReference type="ARBA" id="ARBA00022695"/>
    </source>
</evidence>
<dbReference type="PANTHER" id="PTHR46173">
    <property type="entry name" value="CCA TRNA NUCLEOTIDYLTRANSFERASE 1, MITOCHONDRIAL"/>
    <property type="match status" value="1"/>
</dbReference>
<dbReference type="Gene3D" id="3.30.460.10">
    <property type="entry name" value="Beta Polymerase, domain 2"/>
    <property type="match status" value="1"/>
</dbReference>
<evidence type="ECO:0000313" key="13">
    <source>
        <dbReference type="Proteomes" id="UP001054837"/>
    </source>
</evidence>
<evidence type="ECO:0000259" key="10">
    <source>
        <dbReference type="Pfam" id="PF01743"/>
    </source>
</evidence>
<accession>A0AAV4WWK7</accession>
<gene>
    <name evidence="12" type="primary">TRNT1</name>
    <name evidence="12" type="ORF">CDAR_468131</name>
</gene>
<dbReference type="GO" id="GO:1990180">
    <property type="term" value="P:mitochondrial tRNA 3'-end processing"/>
    <property type="evidence" value="ECO:0007669"/>
    <property type="project" value="TreeGrafter"/>
</dbReference>
<protein>
    <submittedName>
        <fullName evidence="12">CCA tRNA nucleotidyltransferase 1, mitochondrial</fullName>
    </submittedName>
</protein>
<proteinExistence type="inferred from homology"/>
<evidence type="ECO:0000256" key="4">
    <source>
        <dbReference type="ARBA" id="ARBA00022694"/>
    </source>
</evidence>
<dbReference type="GO" id="GO:0000049">
    <property type="term" value="F:tRNA binding"/>
    <property type="evidence" value="ECO:0007669"/>
    <property type="project" value="TreeGrafter"/>
</dbReference>
<dbReference type="GO" id="GO:0001680">
    <property type="term" value="P:tRNA 3'-terminal CCA addition"/>
    <property type="evidence" value="ECO:0007669"/>
    <property type="project" value="TreeGrafter"/>
</dbReference>
<dbReference type="InterPro" id="IPR043519">
    <property type="entry name" value="NT_sf"/>
</dbReference>
<dbReference type="AlphaFoldDB" id="A0AAV4WWK7"/>
<keyword evidence="6" id="KW-0479">Metal-binding</keyword>
<keyword evidence="13" id="KW-1185">Reference proteome</keyword>
<dbReference type="GO" id="GO:0005739">
    <property type="term" value="C:mitochondrion"/>
    <property type="evidence" value="ECO:0007669"/>
    <property type="project" value="TreeGrafter"/>
</dbReference>
<dbReference type="InterPro" id="IPR032828">
    <property type="entry name" value="PolyA_RNA-bd"/>
</dbReference>
<evidence type="ECO:0000256" key="9">
    <source>
        <dbReference type="RuleBase" id="RU003953"/>
    </source>
</evidence>
<evidence type="ECO:0000256" key="3">
    <source>
        <dbReference type="ARBA" id="ARBA00022679"/>
    </source>
</evidence>
<reference evidence="12 13" key="1">
    <citation type="submission" date="2021-06" db="EMBL/GenBank/DDBJ databases">
        <title>Caerostris darwini draft genome.</title>
        <authorList>
            <person name="Kono N."/>
            <person name="Arakawa K."/>
        </authorList>
    </citation>
    <scope>NUCLEOTIDE SEQUENCE [LARGE SCALE GENOMIC DNA]</scope>
</reference>
<evidence type="ECO:0000256" key="2">
    <source>
        <dbReference type="ARBA" id="ARBA00007265"/>
    </source>
</evidence>
<evidence type="ECO:0000256" key="6">
    <source>
        <dbReference type="ARBA" id="ARBA00022723"/>
    </source>
</evidence>
<comment type="caution">
    <text evidence="12">The sequence shown here is derived from an EMBL/GenBank/DDBJ whole genome shotgun (WGS) entry which is preliminary data.</text>
</comment>
<keyword evidence="3 9" id="KW-0808">Transferase</keyword>
<evidence type="ECO:0000259" key="11">
    <source>
        <dbReference type="Pfam" id="PF12627"/>
    </source>
</evidence>
<keyword evidence="5" id="KW-0548">Nucleotidyltransferase</keyword>
<dbReference type="GO" id="GO:0016779">
    <property type="term" value="F:nucleotidyltransferase activity"/>
    <property type="evidence" value="ECO:0007669"/>
    <property type="project" value="UniProtKB-KW"/>
</dbReference>
<dbReference type="EMBL" id="BPLQ01015235">
    <property type="protein sequence ID" value="GIY86649.1"/>
    <property type="molecule type" value="Genomic_DNA"/>
</dbReference>